<dbReference type="InterPro" id="IPR003118">
    <property type="entry name" value="Pointed_dom"/>
</dbReference>
<evidence type="ECO:0000313" key="7">
    <source>
        <dbReference type="EMBL" id="KAF8785878.1"/>
    </source>
</evidence>
<dbReference type="AlphaFoldDB" id="A0A8T0F6E3"/>
<dbReference type="PROSITE" id="PS51433">
    <property type="entry name" value="PNT"/>
    <property type="match status" value="1"/>
</dbReference>
<evidence type="ECO:0000256" key="3">
    <source>
        <dbReference type="RuleBase" id="RU004019"/>
    </source>
</evidence>
<comment type="caution">
    <text evidence="7">The sequence shown here is derived from an EMBL/GenBank/DDBJ whole genome shotgun (WGS) entry which is preliminary data.</text>
</comment>
<dbReference type="InterPro" id="IPR046328">
    <property type="entry name" value="ETS_fam"/>
</dbReference>
<dbReference type="Gene3D" id="1.10.150.50">
    <property type="entry name" value="Transcription Factor, Ets-1"/>
    <property type="match status" value="1"/>
</dbReference>
<protein>
    <submittedName>
        <fullName evidence="7">ETS homologous factor like protein</fullName>
    </submittedName>
</protein>
<dbReference type="Gene3D" id="1.10.10.10">
    <property type="entry name" value="Winged helix-like DNA-binding domain superfamily/Winged helix DNA-binding domain"/>
    <property type="match status" value="1"/>
</dbReference>
<reference evidence="7" key="2">
    <citation type="submission" date="2020-06" db="EMBL/GenBank/DDBJ databases">
        <authorList>
            <person name="Sheffer M."/>
        </authorList>
    </citation>
    <scope>NUCLEOTIDE SEQUENCE</scope>
</reference>
<keyword evidence="2 3" id="KW-0238">DNA-binding</keyword>
<dbReference type="GO" id="GO:0000981">
    <property type="term" value="F:DNA-binding transcription factor activity, RNA polymerase II-specific"/>
    <property type="evidence" value="ECO:0007669"/>
    <property type="project" value="TreeGrafter"/>
</dbReference>
<evidence type="ECO:0000256" key="1">
    <source>
        <dbReference type="ARBA" id="ARBA00005562"/>
    </source>
</evidence>
<dbReference type="InterPro" id="IPR013761">
    <property type="entry name" value="SAM/pointed_sf"/>
</dbReference>
<dbReference type="InterPro" id="IPR036388">
    <property type="entry name" value="WH-like_DNA-bd_sf"/>
</dbReference>
<dbReference type="InterPro" id="IPR036390">
    <property type="entry name" value="WH_DNA-bd_sf"/>
</dbReference>
<dbReference type="PRINTS" id="PR00454">
    <property type="entry name" value="ETSDOMAIN"/>
</dbReference>
<dbReference type="PROSITE" id="PS50061">
    <property type="entry name" value="ETS_DOMAIN_3"/>
    <property type="match status" value="1"/>
</dbReference>
<sequence length="436" mass="49864">MGCPRIARPFEGRRGSSSANEESRAIGLCSDRSFTERPGMLEVASNHFFGRDTAPHQPNRQYRSLPGLPTPKIMLAPEPPGLSPLETIYMDEQLRFYEQESGKISYGDLQPIVFENNDHMPPSTPQDLLASTQRQFSFEDIGELEAEKSWQFKSPDQWQSNDVIDWIFHWAAQNRVDVLDINMIIFNSVTGRDLCRMSRHEFCSIDGQYGGSLYDSLQFLIAQYSGHGSMQEQHLLPSDHDLVEDVDWDRSSRWNNIFAVDPQGPASGYSGCDSDRESASSSLSTVNDRSELGMIFNPVTKPFQKQQASSLCIKKVGRRGRPPKKDGKLRGKQGKGTGKLWEFIRDLLLNPATNPSMIRWERREDGIFKFVQSDKVARLWGDRKQNPRMTYEKLSRAMRYYYKSQVLLPVFGRRLVYKFGPNATGWRPIIHPSHVM</sequence>
<proteinExistence type="inferred from homology"/>
<dbReference type="Proteomes" id="UP000807504">
    <property type="component" value="Unassembled WGS sequence"/>
</dbReference>
<dbReference type="GO" id="GO:0030154">
    <property type="term" value="P:cell differentiation"/>
    <property type="evidence" value="ECO:0007669"/>
    <property type="project" value="TreeGrafter"/>
</dbReference>
<feature type="domain" description="PNT" evidence="6">
    <location>
        <begin position="137"/>
        <end position="224"/>
    </location>
</feature>
<evidence type="ECO:0000259" key="5">
    <source>
        <dbReference type="PROSITE" id="PS50061"/>
    </source>
</evidence>
<reference evidence="7" key="1">
    <citation type="journal article" date="2020" name="bioRxiv">
        <title>Chromosome-level reference genome of the European wasp spider Argiope bruennichi: a resource for studies on range expansion and evolutionary adaptation.</title>
        <authorList>
            <person name="Sheffer M.M."/>
            <person name="Hoppe A."/>
            <person name="Krehenwinkel H."/>
            <person name="Uhl G."/>
            <person name="Kuss A.W."/>
            <person name="Jensen L."/>
            <person name="Jensen C."/>
            <person name="Gillespie R.G."/>
            <person name="Hoff K.J."/>
            <person name="Prost S."/>
        </authorList>
    </citation>
    <scope>NUCLEOTIDE SEQUENCE</scope>
</reference>
<dbReference type="SUPFAM" id="SSF46785">
    <property type="entry name" value="Winged helix' DNA-binding domain"/>
    <property type="match status" value="1"/>
</dbReference>
<feature type="domain" description="ETS" evidence="5">
    <location>
        <begin position="338"/>
        <end position="420"/>
    </location>
</feature>
<dbReference type="GO" id="GO:0043565">
    <property type="term" value="F:sequence-specific DNA binding"/>
    <property type="evidence" value="ECO:0007669"/>
    <property type="project" value="InterPro"/>
</dbReference>
<evidence type="ECO:0000259" key="6">
    <source>
        <dbReference type="PROSITE" id="PS51433"/>
    </source>
</evidence>
<dbReference type="FunFam" id="1.10.10.10:FF:001336">
    <property type="entry name" value="Epithelium specific ets factor 3, ese3, putative"/>
    <property type="match status" value="1"/>
</dbReference>
<name>A0A8T0F6E3_ARGBR</name>
<dbReference type="InterPro" id="IPR000418">
    <property type="entry name" value="Ets_dom"/>
</dbReference>
<dbReference type="SUPFAM" id="SSF47769">
    <property type="entry name" value="SAM/Pointed domain"/>
    <property type="match status" value="1"/>
</dbReference>
<keyword evidence="8" id="KW-1185">Reference proteome</keyword>
<evidence type="ECO:0000256" key="4">
    <source>
        <dbReference type="SAM" id="MobiDB-lite"/>
    </source>
</evidence>
<gene>
    <name evidence="7" type="ORF">HNY73_011375</name>
</gene>
<dbReference type="PANTHER" id="PTHR11849:SF190">
    <property type="entry name" value="ETS-DOMAIN PROTEIN"/>
    <property type="match status" value="1"/>
</dbReference>
<comment type="subcellular location">
    <subcellularLocation>
        <location evidence="3">Nucleus</location>
    </subcellularLocation>
</comment>
<dbReference type="Pfam" id="PF02198">
    <property type="entry name" value="SAM_PNT"/>
    <property type="match status" value="1"/>
</dbReference>
<dbReference type="PANTHER" id="PTHR11849">
    <property type="entry name" value="ETS"/>
    <property type="match status" value="1"/>
</dbReference>
<feature type="region of interest" description="Disordered" evidence="4">
    <location>
        <begin position="265"/>
        <end position="284"/>
    </location>
</feature>
<dbReference type="SMART" id="SM00413">
    <property type="entry name" value="ETS"/>
    <property type="match status" value="1"/>
</dbReference>
<dbReference type="SMART" id="SM00251">
    <property type="entry name" value="SAM_PNT"/>
    <property type="match status" value="1"/>
</dbReference>
<evidence type="ECO:0000256" key="2">
    <source>
        <dbReference type="ARBA" id="ARBA00023125"/>
    </source>
</evidence>
<organism evidence="7 8">
    <name type="scientific">Argiope bruennichi</name>
    <name type="common">Wasp spider</name>
    <name type="synonym">Aranea bruennichi</name>
    <dbReference type="NCBI Taxonomy" id="94029"/>
    <lineage>
        <taxon>Eukaryota</taxon>
        <taxon>Metazoa</taxon>
        <taxon>Ecdysozoa</taxon>
        <taxon>Arthropoda</taxon>
        <taxon>Chelicerata</taxon>
        <taxon>Arachnida</taxon>
        <taxon>Araneae</taxon>
        <taxon>Araneomorphae</taxon>
        <taxon>Entelegynae</taxon>
        <taxon>Araneoidea</taxon>
        <taxon>Araneidae</taxon>
        <taxon>Argiope</taxon>
    </lineage>
</organism>
<evidence type="ECO:0000313" key="8">
    <source>
        <dbReference type="Proteomes" id="UP000807504"/>
    </source>
</evidence>
<accession>A0A8T0F6E3</accession>
<keyword evidence="3" id="KW-0539">Nucleus</keyword>
<comment type="similarity">
    <text evidence="1 3">Belongs to the ETS family.</text>
</comment>
<dbReference type="EMBL" id="JABXBU010000030">
    <property type="protein sequence ID" value="KAF8785878.1"/>
    <property type="molecule type" value="Genomic_DNA"/>
</dbReference>
<dbReference type="Pfam" id="PF00178">
    <property type="entry name" value="Ets"/>
    <property type="match status" value="1"/>
</dbReference>
<dbReference type="GO" id="GO:0005634">
    <property type="term" value="C:nucleus"/>
    <property type="evidence" value="ECO:0007669"/>
    <property type="project" value="UniProtKB-SubCell"/>
</dbReference>
<feature type="region of interest" description="Disordered" evidence="4">
    <location>
        <begin position="1"/>
        <end position="24"/>
    </location>
</feature>